<dbReference type="PANTHER" id="PTHR10492">
    <property type="match status" value="1"/>
</dbReference>
<sequence length="233" mass="26672">MGRYMNCNEAIWRIFSFFIHESYPTVVNLPVHLENGQRVYFTASNAAQRAETPSAIKLTSLFEICQSDPFARILLYLEMLRYYTWNASTKKFERRKQGDAVLGHPSVHSADALGCIYTVYSKNGECFYLRLLLLNVRGPTSFESLRTVNDVVYPIFCAACQELNLRESDNHWDTTLADASIFASPSQIRTLFSIVISTYFPSNPSDLWSKYKDSMSEDILHQIPISSRNSDCE</sequence>
<dbReference type="OrthoDB" id="1728974at2759"/>
<name>A0A4C1ZA56_EUMVA</name>
<dbReference type="Proteomes" id="UP000299102">
    <property type="component" value="Unassembled WGS sequence"/>
</dbReference>
<evidence type="ECO:0000313" key="2">
    <source>
        <dbReference type="Proteomes" id="UP000299102"/>
    </source>
</evidence>
<dbReference type="AlphaFoldDB" id="A0A4C1ZA56"/>
<keyword evidence="2" id="KW-1185">Reference proteome</keyword>
<organism evidence="1 2">
    <name type="scientific">Eumeta variegata</name>
    <name type="common">Bagworm moth</name>
    <name type="synonym">Eumeta japonica</name>
    <dbReference type="NCBI Taxonomy" id="151549"/>
    <lineage>
        <taxon>Eukaryota</taxon>
        <taxon>Metazoa</taxon>
        <taxon>Ecdysozoa</taxon>
        <taxon>Arthropoda</taxon>
        <taxon>Hexapoda</taxon>
        <taxon>Insecta</taxon>
        <taxon>Pterygota</taxon>
        <taxon>Neoptera</taxon>
        <taxon>Endopterygota</taxon>
        <taxon>Lepidoptera</taxon>
        <taxon>Glossata</taxon>
        <taxon>Ditrysia</taxon>
        <taxon>Tineoidea</taxon>
        <taxon>Psychidae</taxon>
        <taxon>Oiketicinae</taxon>
        <taxon>Eumeta</taxon>
    </lineage>
</organism>
<dbReference type="STRING" id="151549.A0A4C1ZA56"/>
<protein>
    <submittedName>
        <fullName evidence="1">Uncharacterized protein</fullName>
    </submittedName>
</protein>
<evidence type="ECO:0000313" key="1">
    <source>
        <dbReference type="EMBL" id="GBP84222.1"/>
    </source>
</evidence>
<dbReference type="EMBL" id="BGZK01001666">
    <property type="protein sequence ID" value="GBP84222.1"/>
    <property type="molecule type" value="Genomic_DNA"/>
</dbReference>
<accession>A0A4C1ZA56</accession>
<proteinExistence type="predicted"/>
<gene>
    <name evidence="1" type="ORF">EVAR_62238_1</name>
</gene>
<reference evidence="1 2" key="1">
    <citation type="journal article" date="2019" name="Commun. Biol.">
        <title>The bagworm genome reveals a unique fibroin gene that provides high tensile strength.</title>
        <authorList>
            <person name="Kono N."/>
            <person name="Nakamura H."/>
            <person name="Ohtoshi R."/>
            <person name="Tomita M."/>
            <person name="Numata K."/>
            <person name="Arakawa K."/>
        </authorList>
    </citation>
    <scope>NUCLEOTIDE SEQUENCE [LARGE SCALE GENOMIC DNA]</scope>
</reference>
<comment type="caution">
    <text evidence="1">The sequence shown here is derived from an EMBL/GenBank/DDBJ whole genome shotgun (WGS) entry which is preliminary data.</text>
</comment>